<evidence type="ECO:0000313" key="3">
    <source>
        <dbReference type="Proteomes" id="UP000624419"/>
    </source>
</evidence>
<dbReference type="PANTHER" id="PTHR18964">
    <property type="entry name" value="ROK (REPRESSOR, ORF, KINASE) FAMILY"/>
    <property type="match status" value="1"/>
</dbReference>
<comment type="caution">
    <text evidence="2">The sequence shown here is derived from an EMBL/GenBank/DDBJ whole genome shotgun (WGS) entry which is preliminary data.</text>
</comment>
<dbReference type="InterPro" id="IPR043129">
    <property type="entry name" value="ATPase_NBD"/>
</dbReference>
<dbReference type="InterPro" id="IPR000600">
    <property type="entry name" value="ROK"/>
</dbReference>
<evidence type="ECO:0000313" key="2">
    <source>
        <dbReference type="EMBL" id="MBD3586276.1"/>
    </source>
</evidence>
<dbReference type="Gene3D" id="1.10.10.10">
    <property type="entry name" value="Winged helix-like DNA-binding domain superfamily/Winged helix DNA-binding domain"/>
    <property type="match status" value="1"/>
</dbReference>
<dbReference type="SUPFAM" id="SSF53067">
    <property type="entry name" value="Actin-like ATPase domain"/>
    <property type="match status" value="1"/>
</dbReference>
<keyword evidence="3" id="KW-1185">Reference proteome</keyword>
<dbReference type="Pfam" id="PF00480">
    <property type="entry name" value="ROK"/>
    <property type="match status" value="1"/>
</dbReference>
<feature type="domain" description="HTH marR-type" evidence="1">
    <location>
        <begin position="21"/>
        <end position="63"/>
    </location>
</feature>
<name>A0ABR8LJ79_9ALTE</name>
<dbReference type="RefSeq" id="WP_191025077.1">
    <property type="nucleotide sequence ID" value="NZ_JABBXD010000005.1"/>
</dbReference>
<dbReference type="Proteomes" id="UP000624419">
    <property type="component" value="Unassembled WGS sequence"/>
</dbReference>
<sequence>MFETIREIAKGQSRIRHANERYVLTLIRTNGPLPKAEIARKTGLSAQSATIIINRLEEAGLLQAGQPVKGSKGQPRVPFSLDPHGAFSIGLKIGRQRLVLTIIDFCGNVRHCIEQPVTAPTPGGVLDFVENNLALLYSCLPESGRERVAGMGIVMPFALWQWPQSSASDSELEHWRDFDIKVAMAERCQLPVYLCNDDTAACSAELLFGKLPVKDSFTYFHIGAFIGGGIVLNGQVIEGRTGNAGALGSLPVSVNGKVGQLLEFASLNQLRKDLRQTDWETLQSDIHALPPEIRKKVDNWLDDATQALVQASIIAQAIHDAGNIIIDGSMAPYFKALIVERIAASLDSGDWRGVKKPVFYSGSLGDQAQLLGSANLPLIARYYLSSYD</sequence>
<dbReference type="InterPro" id="IPR000835">
    <property type="entry name" value="HTH_MarR-typ"/>
</dbReference>
<dbReference type="Gene3D" id="3.30.420.40">
    <property type="match status" value="2"/>
</dbReference>
<dbReference type="EMBL" id="JABBXD010000005">
    <property type="protein sequence ID" value="MBD3586276.1"/>
    <property type="molecule type" value="Genomic_DNA"/>
</dbReference>
<gene>
    <name evidence="2" type="ORF">HHX48_11045</name>
</gene>
<evidence type="ECO:0000259" key="1">
    <source>
        <dbReference type="Pfam" id="PF12802"/>
    </source>
</evidence>
<organism evidence="2 3">
    <name type="scientific">Salinimonas profundi</name>
    <dbReference type="NCBI Taxonomy" id="2729140"/>
    <lineage>
        <taxon>Bacteria</taxon>
        <taxon>Pseudomonadati</taxon>
        <taxon>Pseudomonadota</taxon>
        <taxon>Gammaproteobacteria</taxon>
        <taxon>Alteromonadales</taxon>
        <taxon>Alteromonadaceae</taxon>
        <taxon>Alteromonas/Salinimonas group</taxon>
        <taxon>Salinimonas</taxon>
    </lineage>
</organism>
<dbReference type="PANTHER" id="PTHR18964:SF169">
    <property type="entry name" value="N-ACETYLMANNOSAMINE KINASE"/>
    <property type="match status" value="1"/>
</dbReference>
<dbReference type="InterPro" id="IPR036388">
    <property type="entry name" value="WH-like_DNA-bd_sf"/>
</dbReference>
<dbReference type="Pfam" id="PF12802">
    <property type="entry name" value="MarR_2"/>
    <property type="match status" value="1"/>
</dbReference>
<reference evidence="2 3" key="1">
    <citation type="submission" date="2020-04" db="EMBL/GenBank/DDBJ databases">
        <title>Salinimonas sp. HHU 13199.</title>
        <authorList>
            <person name="Cui X."/>
            <person name="Zhang D."/>
        </authorList>
    </citation>
    <scope>NUCLEOTIDE SEQUENCE [LARGE SCALE GENOMIC DNA]</scope>
    <source>
        <strain evidence="2 3">HHU 13199</strain>
    </source>
</reference>
<accession>A0ABR8LJ79</accession>
<dbReference type="InterPro" id="IPR036390">
    <property type="entry name" value="WH_DNA-bd_sf"/>
</dbReference>
<proteinExistence type="predicted"/>
<protein>
    <submittedName>
        <fullName evidence="2">ROK family transcriptional regulator</fullName>
    </submittedName>
</protein>
<dbReference type="SUPFAM" id="SSF46785">
    <property type="entry name" value="Winged helix' DNA-binding domain"/>
    <property type="match status" value="1"/>
</dbReference>